<keyword evidence="9" id="KW-0289">Folate biosynthesis</keyword>
<gene>
    <name evidence="14" type="primary">folK</name>
    <name evidence="14" type="ORF">GEV47_15870</name>
</gene>
<dbReference type="InterPro" id="IPR035907">
    <property type="entry name" value="Hppk_sf"/>
</dbReference>
<evidence type="ECO:0000256" key="10">
    <source>
        <dbReference type="ARBA" id="ARBA00029409"/>
    </source>
</evidence>
<dbReference type="Pfam" id="PF01288">
    <property type="entry name" value="HPPK"/>
    <property type="match status" value="1"/>
</dbReference>
<evidence type="ECO:0000256" key="1">
    <source>
        <dbReference type="ARBA" id="ARBA00005051"/>
    </source>
</evidence>
<keyword evidence="8" id="KW-0067">ATP-binding</keyword>
<evidence type="ECO:0000259" key="13">
    <source>
        <dbReference type="Pfam" id="PF01288"/>
    </source>
</evidence>
<dbReference type="UniPathway" id="UPA00077">
    <property type="reaction ID" value="UER00155"/>
</dbReference>
<dbReference type="EC" id="2.7.6.3" evidence="3"/>
<keyword evidence="6" id="KW-0547">Nucleotide-binding</keyword>
<dbReference type="EMBL" id="WINI01000008">
    <property type="protein sequence ID" value="MQR02154.1"/>
    <property type="molecule type" value="Genomic_DNA"/>
</dbReference>
<evidence type="ECO:0000256" key="4">
    <source>
        <dbReference type="ARBA" id="ARBA00016218"/>
    </source>
</evidence>
<evidence type="ECO:0000313" key="15">
    <source>
        <dbReference type="Proteomes" id="UP000451565"/>
    </source>
</evidence>
<comment type="similarity">
    <text evidence="2">Belongs to the HPPK family.</text>
</comment>
<name>A0A843YWU9_9BURK</name>
<reference evidence="14 15" key="1">
    <citation type="submission" date="2019-10" db="EMBL/GenBank/DDBJ databases">
        <title>Glaciimonas soli sp. nov., a psychrophilic bacterium isolated from the forest soil of a high elevation mountain in Taiwan.</title>
        <authorList>
            <person name="Wang L.-T."/>
            <person name="Shieh W.Y."/>
        </authorList>
    </citation>
    <scope>NUCLEOTIDE SEQUENCE [LARGE SCALE GENOMIC DNA]</scope>
    <source>
        <strain evidence="14 15">GS1</strain>
    </source>
</reference>
<evidence type="ECO:0000256" key="7">
    <source>
        <dbReference type="ARBA" id="ARBA00022777"/>
    </source>
</evidence>
<sequence>MTAYIGIGANLGNAPAQVASAIIQLAAIPQTSLHAQSSLFRSAPIDSSGDDYINAVACLHTHLTAQALLQALQNIEQDFGRERPYFNAPRTLDLDLLLYGSTIINDANLIVPHPRMLQRAFVLIPLLQIDPFISIPGRGAAHQFVPQVADQVIAKI</sequence>
<dbReference type="GO" id="GO:0005524">
    <property type="term" value="F:ATP binding"/>
    <property type="evidence" value="ECO:0007669"/>
    <property type="project" value="UniProtKB-KW"/>
</dbReference>
<dbReference type="GO" id="GO:0046654">
    <property type="term" value="P:tetrahydrofolate biosynthetic process"/>
    <property type="evidence" value="ECO:0007669"/>
    <property type="project" value="UniProtKB-UniPathway"/>
</dbReference>
<organism evidence="14 15">
    <name type="scientific">Glaciimonas soli</name>
    <dbReference type="NCBI Taxonomy" id="2590999"/>
    <lineage>
        <taxon>Bacteria</taxon>
        <taxon>Pseudomonadati</taxon>
        <taxon>Pseudomonadota</taxon>
        <taxon>Betaproteobacteria</taxon>
        <taxon>Burkholderiales</taxon>
        <taxon>Oxalobacteraceae</taxon>
        <taxon>Glaciimonas</taxon>
    </lineage>
</organism>
<dbReference type="AlphaFoldDB" id="A0A843YWU9"/>
<evidence type="ECO:0000313" key="14">
    <source>
        <dbReference type="EMBL" id="MQR02154.1"/>
    </source>
</evidence>
<evidence type="ECO:0000256" key="6">
    <source>
        <dbReference type="ARBA" id="ARBA00022741"/>
    </source>
</evidence>
<evidence type="ECO:0000256" key="11">
    <source>
        <dbReference type="ARBA" id="ARBA00029766"/>
    </source>
</evidence>
<dbReference type="Proteomes" id="UP000451565">
    <property type="component" value="Unassembled WGS sequence"/>
</dbReference>
<keyword evidence="5 14" id="KW-0808">Transferase</keyword>
<evidence type="ECO:0000256" key="5">
    <source>
        <dbReference type="ARBA" id="ARBA00022679"/>
    </source>
</evidence>
<comment type="function">
    <text evidence="10">Catalyzes the transfer of pyrophosphate from adenosine triphosphate (ATP) to 6-hydroxymethyl-7,8-dihydropterin, an enzymatic step in folate biosynthesis pathway.</text>
</comment>
<dbReference type="GO" id="GO:0016301">
    <property type="term" value="F:kinase activity"/>
    <property type="evidence" value="ECO:0007669"/>
    <property type="project" value="UniProtKB-KW"/>
</dbReference>
<protein>
    <recommendedName>
        <fullName evidence="4">2-amino-4-hydroxy-6-hydroxymethyldihydropteridine pyrophosphokinase</fullName>
        <ecNumber evidence="3">2.7.6.3</ecNumber>
    </recommendedName>
    <alternativeName>
        <fullName evidence="11">6-hydroxymethyl-7,8-dihydropterin pyrophosphokinase</fullName>
    </alternativeName>
    <alternativeName>
        <fullName evidence="12">7,8-dihydro-6-hydroxymethylpterin-pyrophosphokinase</fullName>
    </alternativeName>
</protein>
<evidence type="ECO:0000256" key="12">
    <source>
        <dbReference type="ARBA" id="ARBA00033413"/>
    </source>
</evidence>
<dbReference type="GO" id="GO:0046656">
    <property type="term" value="P:folic acid biosynthetic process"/>
    <property type="evidence" value="ECO:0007669"/>
    <property type="project" value="UniProtKB-KW"/>
</dbReference>
<accession>A0A843YWU9</accession>
<evidence type="ECO:0000256" key="3">
    <source>
        <dbReference type="ARBA" id="ARBA00013253"/>
    </source>
</evidence>
<proteinExistence type="inferred from homology"/>
<keyword evidence="15" id="KW-1185">Reference proteome</keyword>
<dbReference type="InterPro" id="IPR000550">
    <property type="entry name" value="Hppk"/>
</dbReference>
<dbReference type="PANTHER" id="PTHR43071">
    <property type="entry name" value="2-AMINO-4-HYDROXY-6-HYDROXYMETHYLDIHYDROPTERIDINE PYROPHOSPHOKINASE"/>
    <property type="match status" value="1"/>
</dbReference>
<evidence type="ECO:0000256" key="8">
    <source>
        <dbReference type="ARBA" id="ARBA00022840"/>
    </source>
</evidence>
<dbReference type="NCBIfam" id="TIGR01498">
    <property type="entry name" value="folK"/>
    <property type="match status" value="1"/>
</dbReference>
<dbReference type="Gene3D" id="3.30.70.560">
    <property type="entry name" value="7,8-Dihydro-6-hydroxymethylpterin-pyrophosphokinase HPPK"/>
    <property type="match status" value="1"/>
</dbReference>
<dbReference type="CDD" id="cd00483">
    <property type="entry name" value="HPPK"/>
    <property type="match status" value="1"/>
</dbReference>
<evidence type="ECO:0000256" key="2">
    <source>
        <dbReference type="ARBA" id="ARBA00005810"/>
    </source>
</evidence>
<dbReference type="GO" id="GO:0003848">
    <property type="term" value="F:2-amino-4-hydroxy-6-hydroxymethyldihydropteridine diphosphokinase activity"/>
    <property type="evidence" value="ECO:0007669"/>
    <property type="project" value="UniProtKB-EC"/>
</dbReference>
<comment type="pathway">
    <text evidence="1">Cofactor biosynthesis; tetrahydrofolate biosynthesis; 2-amino-4-hydroxy-6-hydroxymethyl-7,8-dihydropteridine diphosphate from 7,8-dihydroneopterin triphosphate: step 4/4.</text>
</comment>
<dbReference type="SUPFAM" id="SSF55083">
    <property type="entry name" value="6-hydroxymethyl-7,8-dihydropterin pyrophosphokinase, HPPK"/>
    <property type="match status" value="1"/>
</dbReference>
<dbReference type="PANTHER" id="PTHR43071:SF1">
    <property type="entry name" value="2-AMINO-4-HYDROXY-6-HYDROXYMETHYLDIHYDROPTERIDINE PYROPHOSPHOKINASE"/>
    <property type="match status" value="1"/>
</dbReference>
<comment type="caution">
    <text evidence="14">The sequence shown here is derived from an EMBL/GenBank/DDBJ whole genome shotgun (WGS) entry which is preliminary data.</text>
</comment>
<evidence type="ECO:0000256" key="9">
    <source>
        <dbReference type="ARBA" id="ARBA00022909"/>
    </source>
</evidence>
<keyword evidence="7 14" id="KW-0418">Kinase</keyword>
<feature type="domain" description="7,8-dihydro-6-hydroxymethylpterin-pyrophosphokinase" evidence="13">
    <location>
        <begin position="4"/>
        <end position="131"/>
    </location>
</feature>